<evidence type="ECO:0000256" key="1">
    <source>
        <dbReference type="SAM" id="MobiDB-lite"/>
    </source>
</evidence>
<dbReference type="Proteomes" id="UP001381693">
    <property type="component" value="Unassembled WGS sequence"/>
</dbReference>
<organism evidence="2 3">
    <name type="scientific">Halocaridina rubra</name>
    <name type="common">Hawaiian red shrimp</name>
    <dbReference type="NCBI Taxonomy" id="373956"/>
    <lineage>
        <taxon>Eukaryota</taxon>
        <taxon>Metazoa</taxon>
        <taxon>Ecdysozoa</taxon>
        <taxon>Arthropoda</taxon>
        <taxon>Crustacea</taxon>
        <taxon>Multicrustacea</taxon>
        <taxon>Malacostraca</taxon>
        <taxon>Eumalacostraca</taxon>
        <taxon>Eucarida</taxon>
        <taxon>Decapoda</taxon>
        <taxon>Pleocyemata</taxon>
        <taxon>Caridea</taxon>
        <taxon>Atyoidea</taxon>
        <taxon>Atyidae</taxon>
        <taxon>Halocaridina</taxon>
    </lineage>
</organism>
<feature type="compositionally biased region" description="Gly residues" evidence="1">
    <location>
        <begin position="180"/>
        <end position="193"/>
    </location>
</feature>
<proteinExistence type="predicted"/>
<feature type="non-terminal residue" evidence="2">
    <location>
        <position position="258"/>
    </location>
</feature>
<comment type="caution">
    <text evidence="2">The sequence shown here is derived from an EMBL/GenBank/DDBJ whole genome shotgun (WGS) entry which is preliminary data.</text>
</comment>
<accession>A0AAN8ZXN7</accession>
<sequence length="258" mass="27826">MVKLRCVNTRRRRRNSLESPPSSLQRWRPHQSITNTTTTTSITTSVPAASSTKLGEPPNGCEVREGHTGRGGGGGGSEEEEKEEAKALPQARYSSRKNGNDTGVQRAELARGKHQKRESQSQGLINRDYVREEERRKGGGDQEEQNAFLPGDRDLGGLGARHETRDLDRVRGGGATGEGVALRGGGGDGGALGSSGSSGSSWLSSDTLCLWFCCRRDPNQDGDDRRGGAEMSVYNMSFLNRHGVATRDGRRQMAGLIS</sequence>
<keyword evidence="3" id="KW-1185">Reference proteome</keyword>
<feature type="compositionally biased region" description="Polar residues" evidence="1">
    <location>
        <begin position="92"/>
        <end position="103"/>
    </location>
</feature>
<gene>
    <name evidence="2" type="ORF">SK128_014365</name>
</gene>
<reference evidence="2 3" key="1">
    <citation type="submission" date="2023-11" db="EMBL/GenBank/DDBJ databases">
        <title>Halocaridina rubra genome assembly.</title>
        <authorList>
            <person name="Smith C."/>
        </authorList>
    </citation>
    <scope>NUCLEOTIDE SEQUENCE [LARGE SCALE GENOMIC DNA]</scope>
    <source>
        <strain evidence="2">EP-1</strain>
        <tissue evidence="2">Whole</tissue>
    </source>
</reference>
<protein>
    <submittedName>
        <fullName evidence="2">Uncharacterized protein</fullName>
    </submittedName>
</protein>
<dbReference type="EMBL" id="JAXCGZ010023058">
    <property type="protein sequence ID" value="KAK7017967.1"/>
    <property type="molecule type" value="Genomic_DNA"/>
</dbReference>
<evidence type="ECO:0000313" key="3">
    <source>
        <dbReference type="Proteomes" id="UP001381693"/>
    </source>
</evidence>
<feature type="compositionally biased region" description="Basic and acidic residues" evidence="1">
    <location>
        <begin position="128"/>
        <end position="140"/>
    </location>
</feature>
<evidence type="ECO:0000313" key="2">
    <source>
        <dbReference type="EMBL" id="KAK7017967.1"/>
    </source>
</evidence>
<feature type="region of interest" description="Disordered" evidence="1">
    <location>
        <begin position="1"/>
        <end position="159"/>
    </location>
</feature>
<name>A0AAN8ZXN7_HALRR</name>
<feature type="compositionally biased region" description="Low complexity" evidence="1">
    <location>
        <begin position="32"/>
        <end position="52"/>
    </location>
</feature>
<dbReference type="AlphaFoldDB" id="A0AAN8ZXN7"/>
<feature type="region of interest" description="Disordered" evidence="1">
    <location>
        <begin position="180"/>
        <end position="200"/>
    </location>
</feature>